<name>A0A6A6CYK3_ZASCE</name>
<protein>
    <submittedName>
        <fullName evidence="2">Uncharacterized protein</fullName>
    </submittedName>
</protein>
<sequence length="172" mass="19402">MVAIKEAEIPSQSTEPAPKIAFISGHIDITPDQFHQHYSSPLETSVAANHNFILSTAKGTDTLALEHLLSHDVAPSRITVYIARPTNPRKGGPVDVEKYTARGLRVEVVDGWHTERDAEMTRVSDYDVLWVRPEEETRVLYGEKYRAGRISGTRKNEERRERLLGRGREAGR</sequence>
<dbReference type="RefSeq" id="XP_033673153.1">
    <property type="nucleotide sequence ID" value="XM_033811409.1"/>
</dbReference>
<feature type="region of interest" description="Disordered" evidence="1">
    <location>
        <begin position="150"/>
        <end position="172"/>
    </location>
</feature>
<accession>A0A6A6CYK3</accession>
<feature type="compositionally biased region" description="Basic and acidic residues" evidence="1">
    <location>
        <begin position="154"/>
        <end position="172"/>
    </location>
</feature>
<keyword evidence="3" id="KW-1185">Reference proteome</keyword>
<evidence type="ECO:0000313" key="2">
    <source>
        <dbReference type="EMBL" id="KAF2172264.1"/>
    </source>
</evidence>
<gene>
    <name evidence="2" type="ORF">M409DRAFT_49987</name>
</gene>
<dbReference type="GeneID" id="54564681"/>
<proteinExistence type="predicted"/>
<dbReference type="OrthoDB" id="5422905at2759"/>
<organism evidence="2 3">
    <name type="scientific">Zasmidium cellare ATCC 36951</name>
    <dbReference type="NCBI Taxonomy" id="1080233"/>
    <lineage>
        <taxon>Eukaryota</taxon>
        <taxon>Fungi</taxon>
        <taxon>Dikarya</taxon>
        <taxon>Ascomycota</taxon>
        <taxon>Pezizomycotina</taxon>
        <taxon>Dothideomycetes</taxon>
        <taxon>Dothideomycetidae</taxon>
        <taxon>Mycosphaerellales</taxon>
        <taxon>Mycosphaerellaceae</taxon>
        <taxon>Zasmidium</taxon>
    </lineage>
</organism>
<evidence type="ECO:0000256" key="1">
    <source>
        <dbReference type="SAM" id="MobiDB-lite"/>
    </source>
</evidence>
<evidence type="ECO:0000313" key="3">
    <source>
        <dbReference type="Proteomes" id="UP000799537"/>
    </source>
</evidence>
<dbReference type="EMBL" id="ML993581">
    <property type="protein sequence ID" value="KAF2172264.1"/>
    <property type="molecule type" value="Genomic_DNA"/>
</dbReference>
<dbReference type="Proteomes" id="UP000799537">
    <property type="component" value="Unassembled WGS sequence"/>
</dbReference>
<dbReference type="AlphaFoldDB" id="A0A6A6CYK3"/>
<reference evidence="2" key="1">
    <citation type="journal article" date="2020" name="Stud. Mycol.">
        <title>101 Dothideomycetes genomes: a test case for predicting lifestyles and emergence of pathogens.</title>
        <authorList>
            <person name="Haridas S."/>
            <person name="Albert R."/>
            <person name="Binder M."/>
            <person name="Bloem J."/>
            <person name="Labutti K."/>
            <person name="Salamov A."/>
            <person name="Andreopoulos B."/>
            <person name="Baker S."/>
            <person name="Barry K."/>
            <person name="Bills G."/>
            <person name="Bluhm B."/>
            <person name="Cannon C."/>
            <person name="Castanera R."/>
            <person name="Culley D."/>
            <person name="Daum C."/>
            <person name="Ezra D."/>
            <person name="Gonzalez J."/>
            <person name="Henrissat B."/>
            <person name="Kuo A."/>
            <person name="Liang C."/>
            <person name="Lipzen A."/>
            <person name="Lutzoni F."/>
            <person name="Magnuson J."/>
            <person name="Mondo S."/>
            <person name="Nolan M."/>
            <person name="Ohm R."/>
            <person name="Pangilinan J."/>
            <person name="Park H.-J."/>
            <person name="Ramirez L."/>
            <person name="Alfaro M."/>
            <person name="Sun H."/>
            <person name="Tritt A."/>
            <person name="Yoshinaga Y."/>
            <person name="Zwiers L.-H."/>
            <person name="Turgeon B."/>
            <person name="Goodwin S."/>
            <person name="Spatafora J."/>
            <person name="Crous P."/>
            <person name="Grigoriev I."/>
        </authorList>
    </citation>
    <scope>NUCLEOTIDE SEQUENCE</scope>
    <source>
        <strain evidence="2">ATCC 36951</strain>
    </source>
</reference>